<dbReference type="RefSeq" id="XP_038791473.1">
    <property type="nucleotide sequence ID" value="XM_038925617.1"/>
</dbReference>
<dbReference type="PANTHER" id="PTHR34883">
    <property type="entry name" value="SERINE-RICH PROTEIN, PUTATIVE-RELATED-RELATED"/>
    <property type="match status" value="1"/>
</dbReference>
<organism evidence="1 2">
    <name type="scientific">Alternaria burnsii</name>
    <dbReference type="NCBI Taxonomy" id="1187904"/>
    <lineage>
        <taxon>Eukaryota</taxon>
        <taxon>Fungi</taxon>
        <taxon>Dikarya</taxon>
        <taxon>Ascomycota</taxon>
        <taxon>Pezizomycotina</taxon>
        <taxon>Dothideomycetes</taxon>
        <taxon>Pleosporomycetidae</taxon>
        <taxon>Pleosporales</taxon>
        <taxon>Pleosporineae</taxon>
        <taxon>Pleosporaceae</taxon>
        <taxon>Alternaria</taxon>
        <taxon>Alternaria sect. Alternaria</taxon>
    </lineage>
</organism>
<dbReference type="EMBL" id="JAAABM010000001">
    <property type="protein sequence ID" value="KAF7681594.1"/>
    <property type="molecule type" value="Genomic_DNA"/>
</dbReference>
<dbReference type="AlphaFoldDB" id="A0A8H7EJW8"/>
<dbReference type="GeneID" id="62198795"/>
<dbReference type="SUPFAM" id="SSF49503">
    <property type="entry name" value="Cupredoxins"/>
    <property type="match status" value="1"/>
</dbReference>
<protein>
    <recommendedName>
        <fullName evidence="3">Phytocyanin domain-containing protein</fullName>
    </recommendedName>
</protein>
<dbReference type="InterPro" id="IPR008972">
    <property type="entry name" value="Cupredoxin"/>
</dbReference>
<keyword evidence="2" id="KW-1185">Reference proteome</keyword>
<sequence>MAEPGDLMEFHFLTKAHTFVKSSFDKPCQPLGGDNAIFSGFNFNTTAGEAPNVFTFIVPDKNPIWYYCSQSNGNHCQKYKDNAVNTITKQPFTDPLASQAGMILPNMPL</sequence>
<evidence type="ECO:0008006" key="3">
    <source>
        <dbReference type="Google" id="ProtNLM"/>
    </source>
</evidence>
<gene>
    <name evidence="1" type="ORF">GT037_000570</name>
</gene>
<evidence type="ECO:0000313" key="1">
    <source>
        <dbReference type="EMBL" id="KAF7681594.1"/>
    </source>
</evidence>
<comment type="caution">
    <text evidence="1">The sequence shown here is derived from an EMBL/GenBank/DDBJ whole genome shotgun (WGS) entry which is preliminary data.</text>
</comment>
<accession>A0A8H7EJW8</accession>
<name>A0A8H7EJW8_9PLEO</name>
<reference evidence="1" key="1">
    <citation type="submission" date="2020-01" db="EMBL/GenBank/DDBJ databases">
        <authorList>
            <person name="Feng Z.H.Z."/>
        </authorList>
    </citation>
    <scope>NUCLEOTIDE SEQUENCE</scope>
    <source>
        <strain evidence="1">CBS107.38</strain>
    </source>
</reference>
<reference evidence="1" key="2">
    <citation type="submission" date="2020-08" db="EMBL/GenBank/DDBJ databases">
        <title>Draft Genome Sequence of Cumin Blight Pathogen Alternaria burnsii.</title>
        <authorList>
            <person name="Feng Z."/>
        </authorList>
    </citation>
    <scope>NUCLEOTIDE SEQUENCE</scope>
    <source>
        <strain evidence="1">CBS107.38</strain>
    </source>
</reference>
<dbReference type="Gene3D" id="2.60.40.420">
    <property type="entry name" value="Cupredoxins - blue copper proteins"/>
    <property type="match status" value="1"/>
</dbReference>
<dbReference type="PANTHER" id="PTHR34883:SF15">
    <property type="entry name" value="EXTRACELLULAR SERINE-RICH PROTEIN"/>
    <property type="match status" value="1"/>
</dbReference>
<dbReference type="InterPro" id="IPR052953">
    <property type="entry name" value="Ser-rich/MCO-related"/>
</dbReference>
<proteinExistence type="predicted"/>
<dbReference type="Proteomes" id="UP000596902">
    <property type="component" value="Unassembled WGS sequence"/>
</dbReference>
<evidence type="ECO:0000313" key="2">
    <source>
        <dbReference type="Proteomes" id="UP000596902"/>
    </source>
</evidence>